<dbReference type="Proteomes" id="UP000254502">
    <property type="component" value="Unassembled WGS sequence"/>
</dbReference>
<evidence type="ECO:0000259" key="3">
    <source>
        <dbReference type="SMART" id="SM00844"/>
    </source>
</evidence>
<keyword evidence="2" id="KW-0472">Membrane</keyword>
<dbReference type="EMBL" id="UHAQ01000004">
    <property type="protein sequence ID" value="SUK93814.1"/>
    <property type="molecule type" value="Genomic_DNA"/>
</dbReference>
<keyword evidence="1" id="KW-0677">Repeat</keyword>
<dbReference type="Pfam" id="PF01468">
    <property type="entry name" value="GA"/>
    <property type="match status" value="1"/>
</dbReference>
<accession>A0A380E3T4</accession>
<dbReference type="SUPFAM" id="SSF46997">
    <property type="entry name" value="Bacterial immunoglobulin/albumin-binding domains"/>
    <property type="match status" value="1"/>
</dbReference>
<dbReference type="SMART" id="SM00844">
    <property type="entry name" value="GA"/>
    <property type="match status" value="1"/>
</dbReference>
<name>A0A380E3T4_STAAU</name>
<keyword evidence="2" id="KW-0812">Transmembrane</keyword>
<dbReference type="InterPro" id="IPR020840">
    <property type="entry name" value="Extracell_matrix-bd_GA"/>
</dbReference>
<evidence type="ECO:0000256" key="1">
    <source>
        <dbReference type="ARBA" id="ARBA00022737"/>
    </source>
</evidence>
<proteinExistence type="predicted"/>
<evidence type="ECO:0000256" key="2">
    <source>
        <dbReference type="SAM" id="Phobius"/>
    </source>
</evidence>
<sequence>MTNAKGALNGNHNLEQAKSNANTTINGLQHLTTAQKDKLKQQVQQAQNVAGVDTVKSSANTLNGAMGTLRNSIQDNTATKNGQNYLDSTERTKQTITMLLIVLMVSLMQQAIQIWMLMQLTKSLHK</sequence>
<organism evidence="4 5">
    <name type="scientific">Staphylococcus aureus</name>
    <dbReference type="NCBI Taxonomy" id="1280"/>
    <lineage>
        <taxon>Bacteria</taxon>
        <taxon>Bacillati</taxon>
        <taxon>Bacillota</taxon>
        <taxon>Bacilli</taxon>
        <taxon>Bacillales</taxon>
        <taxon>Staphylococcaceae</taxon>
        <taxon>Staphylococcus</taxon>
    </lineage>
</organism>
<dbReference type="Gene3D" id="1.20.5.420">
    <property type="entry name" value="Immunoglobulin FC, subunit C"/>
    <property type="match status" value="1"/>
</dbReference>
<reference evidence="4 5" key="1">
    <citation type="submission" date="2018-06" db="EMBL/GenBank/DDBJ databases">
        <authorList>
            <consortium name="Pathogen Informatics"/>
            <person name="Doyle S."/>
        </authorList>
    </citation>
    <scope>NUCLEOTIDE SEQUENCE [LARGE SCALE GENOMIC DNA]</scope>
    <source>
        <strain evidence="4 5">NCTC5664</strain>
    </source>
</reference>
<dbReference type="AlphaFoldDB" id="A0A380E3T4"/>
<evidence type="ECO:0000313" key="5">
    <source>
        <dbReference type="Proteomes" id="UP000254502"/>
    </source>
</evidence>
<dbReference type="InterPro" id="IPR002988">
    <property type="entry name" value="GA_module"/>
</dbReference>
<feature type="domain" description="Extracellular matrix-binding protein ebh GA module" evidence="3">
    <location>
        <begin position="1"/>
        <end position="60"/>
    </location>
</feature>
<evidence type="ECO:0000313" key="4">
    <source>
        <dbReference type="EMBL" id="SUK93814.1"/>
    </source>
</evidence>
<protein>
    <submittedName>
        <fullName evidence="4">Surface protein, ECM binding protein-like protein A</fullName>
    </submittedName>
</protein>
<keyword evidence="2" id="KW-1133">Transmembrane helix</keyword>
<gene>
    <name evidence="4" type="primary">ebhA_10</name>
    <name evidence="4" type="ORF">NCTC5664_03269</name>
</gene>
<feature type="transmembrane region" description="Helical" evidence="2">
    <location>
        <begin position="96"/>
        <end position="118"/>
    </location>
</feature>
<dbReference type="InterPro" id="IPR009063">
    <property type="entry name" value="Ig/albumin-bd_sf"/>
</dbReference>